<protein>
    <recommendedName>
        <fullName evidence="3">NmrA-like domain-containing protein</fullName>
    </recommendedName>
</protein>
<dbReference type="Proteomes" id="UP001610563">
    <property type="component" value="Unassembled WGS sequence"/>
</dbReference>
<evidence type="ECO:0000256" key="1">
    <source>
        <dbReference type="ARBA" id="ARBA00006328"/>
    </source>
</evidence>
<organism evidence="4 5">
    <name type="scientific">Aspergillus keveii</name>
    <dbReference type="NCBI Taxonomy" id="714993"/>
    <lineage>
        <taxon>Eukaryota</taxon>
        <taxon>Fungi</taxon>
        <taxon>Dikarya</taxon>
        <taxon>Ascomycota</taxon>
        <taxon>Pezizomycotina</taxon>
        <taxon>Eurotiomycetes</taxon>
        <taxon>Eurotiomycetidae</taxon>
        <taxon>Eurotiales</taxon>
        <taxon>Aspergillaceae</taxon>
        <taxon>Aspergillus</taxon>
        <taxon>Aspergillus subgen. Nidulantes</taxon>
    </lineage>
</organism>
<dbReference type="SUPFAM" id="SSF51735">
    <property type="entry name" value="NAD(P)-binding Rossmann-fold domains"/>
    <property type="match status" value="1"/>
</dbReference>
<dbReference type="EMBL" id="JBFTWV010000168">
    <property type="protein sequence ID" value="KAL2784746.1"/>
    <property type="molecule type" value="Genomic_DNA"/>
</dbReference>
<comment type="caution">
    <text evidence="4">The sequence shown here is derived from an EMBL/GenBank/DDBJ whole genome shotgun (WGS) entry which is preliminary data.</text>
</comment>
<comment type="similarity">
    <text evidence="1">Belongs to the NmrA-type oxidoreductase family.</text>
</comment>
<dbReference type="InterPro" id="IPR051164">
    <property type="entry name" value="NmrA-like_oxidored"/>
</dbReference>
<keyword evidence="2" id="KW-0521">NADP</keyword>
<reference evidence="4 5" key="1">
    <citation type="submission" date="2024-07" db="EMBL/GenBank/DDBJ databases">
        <title>Section-level genome sequencing and comparative genomics of Aspergillus sections Usti and Cavernicolus.</title>
        <authorList>
            <consortium name="Lawrence Berkeley National Laboratory"/>
            <person name="Nybo J.L."/>
            <person name="Vesth T.C."/>
            <person name="Theobald S."/>
            <person name="Frisvad J.C."/>
            <person name="Larsen T.O."/>
            <person name="Kjaerboelling I."/>
            <person name="Rothschild-Mancinelli K."/>
            <person name="Lyhne E.K."/>
            <person name="Kogle M.E."/>
            <person name="Barry K."/>
            <person name="Clum A."/>
            <person name="Na H."/>
            <person name="Ledsgaard L."/>
            <person name="Lin J."/>
            <person name="Lipzen A."/>
            <person name="Kuo A."/>
            <person name="Riley R."/>
            <person name="Mondo S."/>
            <person name="Labutti K."/>
            <person name="Haridas S."/>
            <person name="Pangalinan J."/>
            <person name="Salamov A.A."/>
            <person name="Simmons B.A."/>
            <person name="Magnuson J.K."/>
            <person name="Chen J."/>
            <person name="Drula E."/>
            <person name="Henrissat B."/>
            <person name="Wiebenga A."/>
            <person name="Lubbers R.J."/>
            <person name="Gomes A.C."/>
            <person name="Makela M.R."/>
            <person name="Stajich J."/>
            <person name="Grigoriev I.V."/>
            <person name="Mortensen U.H."/>
            <person name="De Vries R.P."/>
            <person name="Baker S.E."/>
            <person name="Andersen M.R."/>
        </authorList>
    </citation>
    <scope>NUCLEOTIDE SEQUENCE [LARGE SCALE GENOMIC DNA]</scope>
    <source>
        <strain evidence="4 5">CBS 209.92</strain>
    </source>
</reference>
<evidence type="ECO:0000256" key="2">
    <source>
        <dbReference type="ARBA" id="ARBA00022857"/>
    </source>
</evidence>
<dbReference type="PANTHER" id="PTHR42748:SF7">
    <property type="entry name" value="NMRA LIKE REDOX SENSOR 1-RELATED"/>
    <property type="match status" value="1"/>
</dbReference>
<name>A0ABR4FNA0_9EURO</name>
<feature type="domain" description="NmrA-like" evidence="3">
    <location>
        <begin position="3"/>
        <end position="288"/>
    </location>
</feature>
<gene>
    <name evidence="4" type="ORF">BJX66DRAFT_316256</name>
</gene>
<evidence type="ECO:0000259" key="3">
    <source>
        <dbReference type="Pfam" id="PF05368"/>
    </source>
</evidence>
<dbReference type="Pfam" id="PF05368">
    <property type="entry name" value="NmrA"/>
    <property type="match status" value="1"/>
</dbReference>
<accession>A0ABR4FNA0</accession>
<dbReference type="InterPro" id="IPR008030">
    <property type="entry name" value="NmrA-like"/>
</dbReference>
<dbReference type="PANTHER" id="PTHR42748">
    <property type="entry name" value="NITROGEN METABOLITE REPRESSION PROTEIN NMRA FAMILY MEMBER"/>
    <property type="match status" value="1"/>
</dbReference>
<dbReference type="Gene3D" id="3.40.50.720">
    <property type="entry name" value="NAD(P)-binding Rossmann-like Domain"/>
    <property type="match status" value="1"/>
</dbReference>
<evidence type="ECO:0000313" key="4">
    <source>
        <dbReference type="EMBL" id="KAL2784746.1"/>
    </source>
</evidence>
<proteinExistence type="inferred from homology"/>
<keyword evidence="5" id="KW-1185">Reference proteome</keyword>
<dbReference type="Gene3D" id="3.90.25.10">
    <property type="entry name" value="UDP-galactose 4-epimerase, domain 1"/>
    <property type="match status" value="1"/>
</dbReference>
<dbReference type="InterPro" id="IPR036291">
    <property type="entry name" value="NAD(P)-bd_dom_sf"/>
</dbReference>
<evidence type="ECO:0000313" key="5">
    <source>
        <dbReference type="Proteomes" id="UP001610563"/>
    </source>
</evidence>
<sequence>MTAILVTGATGKQGGSVVRNLLTRNAPFDILAVTRSAQSASAQKLAKQSPKIKLVEGNLDDPAGIFRNARSKTSSEIWGVFSVQAADPKSDTERRQGIVLIDESIKQGVKFFVYSSVDRGGDTRSFNNPTQVPHFIYKHEIEQHLIAKPKDTPPPSGSGMNWTILRPTAFFDNMTPDYFGKVFATAWQMSLKGKPLQLIATTDIGFFAGEAFMKPKEWSGRALALAGDELTYEEMERIFKAKTGKEVPTTFRIPVRLMMMMVKELGIMFKWFYDEGYGAHVAALREIHPELKDFGAWLETESGFKKV</sequence>